<name>A0A916J898_9PROT</name>
<dbReference type="Proteomes" id="UP000742786">
    <property type="component" value="Unassembled WGS sequence"/>
</dbReference>
<dbReference type="NCBIfam" id="TIGR01841">
    <property type="entry name" value="phasin"/>
    <property type="match status" value="1"/>
</dbReference>
<dbReference type="Pfam" id="PF09361">
    <property type="entry name" value="Phasin_2"/>
    <property type="match status" value="1"/>
</dbReference>
<comment type="caution">
    <text evidence="2">The sequence shown here is derived from an EMBL/GenBank/DDBJ whole genome shotgun (WGS) entry which is preliminary data.</text>
</comment>
<reference evidence="2" key="1">
    <citation type="submission" date="2021-04" db="EMBL/GenBank/DDBJ databases">
        <authorList>
            <person name="Hornung B."/>
        </authorList>
    </citation>
    <scope>NUCLEOTIDE SEQUENCE</scope>
    <source>
        <strain evidence="2">G5G6</strain>
    </source>
</reference>
<sequence>MAYAIPDQITAANKAGIETLLTLANTVFASTERLAALNLNVARSAIEDSVSSAKGLFGVKDPQELIGYQSSLTQPAVEKAVSYSRSLYEIASQTQEEVGKVFEAQFAELNKTVSAALEQAAKNAPAGSDVAVAAMKSAMAAATSAYDSVAKAVKQVTEMTEANVAAATNATVKAAGAATPKSKKVAA</sequence>
<dbReference type="RefSeq" id="WP_220636097.1">
    <property type="nucleotide sequence ID" value="NZ_CAJQUM010000001.1"/>
</dbReference>
<evidence type="ECO:0000313" key="2">
    <source>
        <dbReference type="EMBL" id="CAG4884226.1"/>
    </source>
</evidence>
<organism evidence="2 3">
    <name type="scientific">Georgfuchsia toluolica</name>
    <dbReference type="NCBI Taxonomy" id="424218"/>
    <lineage>
        <taxon>Bacteria</taxon>
        <taxon>Pseudomonadati</taxon>
        <taxon>Pseudomonadota</taxon>
        <taxon>Betaproteobacteria</taxon>
        <taxon>Nitrosomonadales</taxon>
        <taxon>Sterolibacteriaceae</taxon>
        <taxon>Georgfuchsia</taxon>
    </lineage>
</organism>
<dbReference type="InterPro" id="IPR010127">
    <property type="entry name" value="Phasin_subfam-1"/>
</dbReference>
<protein>
    <submittedName>
        <fullName evidence="2">Phasin family protein</fullName>
    </submittedName>
</protein>
<keyword evidence="3" id="KW-1185">Reference proteome</keyword>
<proteinExistence type="predicted"/>
<evidence type="ECO:0000313" key="3">
    <source>
        <dbReference type="Proteomes" id="UP000742786"/>
    </source>
</evidence>
<accession>A0A916J898</accession>
<evidence type="ECO:0000259" key="1">
    <source>
        <dbReference type="Pfam" id="PF09361"/>
    </source>
</evidence>
<dbReference type="InterPro" id="IPR018968">
    <property type="entry name" value="Phasin"/>
</dbReference>
<dbReference type="EMBL" id="CAJQUM010000001">
    <property type="protein sequence ID" value="CAG4884226.1"/>
    <property type="molecule type" value="Genomic_DNA"/>
</dbReference>
<gene>
    <name evidence="2" type="ORF">GTOL_12109</name>
</gene>
<feature type="domain" description="Phasin" evidence="1">
    <location>
        <begin position="8"/>
        <end position="106"/>
    </location>
</feature>
<dbReference type="AlphaFoldDB" id="A0A916J898"/>